<dbReference type="AlphaFoldDB" id="A0A8K0TTY1"/>
<dbReference type="EMBL" id="JAGPXD010000001">
    <property type="protein sequence ID" value="KAH7374593.1"/>
    <property type="molecule type" value="Genomic_DNA"/>
</dbReference>
<evidence type="ECO:0008006" key="3">
    <source>
        <dbReference type="Google" id="ProtNLM"/>
    </source>
</evidence>
<reference evidence="1" key="1">
    <citation type="journal article" date="2021" name="Nat. Commun.">
        <title>Genetic determinants of endophytism in the Arabidopsis root mycobiome.</title>
        <authorList>
            <person name="Mesny F."/>
            <person name="Miyauchi S."/>
            <person name="Thiergart T."/>
            <person name="Pickel B."/>
            <person name="Atanasova L."/>
            <person name="Karlsson M."/>
            <person name="Huettel B."/>
            <person name="Barry K.W."/>
            <person name="Haridas S."/>
            <person name="Chen C."/>
            <person name="Bauer D."/>
            <person name="Andreopoulos W."/>
            <person name="Pangilinan J."/>
            <person name="LaButti K."/>
            <person name="Riley R."/>
            <person name="Lipzen A."/>
            <person name="Clum A."/>
            <person name="Drula E."/>
            <person name="Henrissat B."/>
            <person name="Kohler A."/>
            <person name="Grigoriev I.V."/>
            <person name="Martin F.M."/>
            <person name="Hacquard S."/>
        </authorList>
    </citation>
    <scope>NUCLEOTIDE SEQUENCE</scope>
    <source>
        <strain evidence="1">MPI-CAGE-AT-0016</strain>
    </source>
</reference>
<dbReference type="PROSITE" id="PS51257">
    <property type="entry name" value="PROKAR_LIPOPROTEIN"/>
    <property type="match status" value="1"/>
</dbReference>
<protein>
    <recommendedName>
        <fullName evidence="3">Ankyrin repeat domain-containing protein</fullName>
    </recommendedName>
</protein>
<comment type="caution">
    <text evidence="1">The sequence shown here is derived from an EMBL/GenBank/DDBJ whole genome shotgun (WGS) entry which is preliminary data.</text>
</comment>
<sequence length="105" mass="11492">MSQYQSRFILDFGKNIGMEIRAIQFLWTCAIFSCKPAQNATPGKGGLHQATPEPGIDINMIGNALETIAFLENGAAIDAFDTTGQCPIYFTAVFGIENFQVILKE</sequence>
<gene>
    <name evidence="1" type="ORF">B0T11DRAFT_292403</name>
</gene>
<name>A0A8K0TTY1_9PEZI</name>
<evidence type="ECO:0000313" key="1">
    <source>
        <dbReference type="EMBL" id="KAH7374593.1"/>
    </source>
</evidence>
<keyword evidence="2" id="KW-1185">Reference proteome</keyword>
<proteinExistence type="predicted"/>
<organism evidence="1 2">
    <name type="scientific">Plectosphaerella cucumerina</name>
    <dbReference type="NCBI Taxonomy" id="40658"/>
    <lineage>
        <taxon>Eukaryota</taxon>
        <taxon>Fungi</taxon>
        <taxon>Dikarya</taxon>
        <taxon>Ascomycota</taxon>
        <taxon>Pezizomycotina</taxon>
        <taxon>Sordariomycetes</taxon>
        <taxon>Hypocreomycetidae</taxon>
        <taxon>Glomerellales</taxon>
        <taxon>Plectosphaerellaceae</taxon>
        <taxon>Plectosphaerella</taxon>
    </lineage>
</organism>
<dbReference type="Proteomes" id="UP000813385">
    <property type="component" value="Unassembled WGS sequence"/>
</dbReference>
<evidence type="ECO:0000313" key="2">
    <source>
        <dbReference type="Proteomes" id="UP000813385"/>
    </source>
</evidence>
<accession>A0A8K0TTY1</accession>